<feature type="compositionally biased region" description="Basic and acidic residues" evidence="2">
    <location>
        <begin position="56"/>
        <end position="69"/>
    </location>
</feature>
<keyword evidence="5" id="KW-1185">Reference proteome</keyword>
<proteinExistence type="inferred from homology"/>
<dbReference type="PANTHER" id="PTHR11895:SF7">
    <property type="entry name" value="GLUTAMYL-TRNA(GLN) AMIDOTRANSFERASE SUBUNIT A, MITOCHONDRIAL"/>
    <property type="match status" value="1"/>
</dbReference>
<evidence type="ECO:0000313" key="4">
    <source>
        <dbReference type="EMBL" id="TGZ10551.1"/>
    </source>
</evidence>
<sequence>MARAGSDAPVQHRRSPARPVRPRPHSPYPSGPPPRAIPVPPCATRVPRPVFPPRPHRSDPRLQTRREMSEPTELSAIRLAEAIRNREISPVEAVQGALDRIEKVNPAVNAFVTVCGERALERAAEAERALADGTATGPLHGVPIGVKDLDPVAGVRMARGSLVFAEDIPQETILCVEKLEQAGAIVVGKTNTPEFGFKATTDSALFGPASTPFNRAMNAGGSSGGSAAAVSSGMVPLAQGSDAGGSLRVPAAFCGVFTLMPTFGRVPVPAKPNAFRRFNPMVCYAPLARTVADAALGVDLMSGAHPYDPYSFPAPEKLTDALHGDLTGLTVGYSPDLGGYPVEPEVEAAVRAALPALRDAGATVEETGFRLPLPHGDLTAMWRRYLSVAHAESAAISRDNGIDLLGAYAGSIDQGYLDSVRVGESFSAVDFRLEDLDRTRVLYAFEELFDRYDLVVSPVNAVAGIPNSAGRDTVGPDTVEGQVVDPFVGWSLTSPFNLIGSPAASVPVGRARNGVPVGLQLAARRRNDALVVRAAVAIESRLPWAAGYEDLDLDATTV</sequence>
<comment type="caution">
    <text evidence="4">The sequence shown here is derived from an EMBL/GenBank/DDBJ whole genome shotgun (WGS) entry which is preliminary data.</text>
</comment>
<dbReference type="InterPro" id="IPR023631">
    <property type="entry name" value="Amidase_dom"/>
</dbReference>
<organism evidence="4 5">
    <name type="scientific">Streptomyces rhizosphaericola</name>
    <dbReference type="NCBI Taxonomy" id="2564098"/>
    <lineage>
        <taxon>Bacteria</taxon>
        <taxon>Bacillati</taxon>
        <taxon>Actinomycetota</taxon>
        <taxon>Actinomycetes</taxon>
        <taxon>Kitasatosporales</taxon>
        <taxon>Streptomycetaceae</taxon>
        <taxon>Streptomyces</taxon>
    </lineage>
</organism>
<feature type="region of interest" description="Disordered" evidence="2">
    <location>
        <begin position="1"/>
        <end position="72"/>
    </location>
</feature>
<dbReference type="EMBL" id="SRZK01000064">
    <property type="protein sequence ID" value="TGZ10551.1"/>
    <property type="molecule type" value="Genomic_DNA"/>
</dbReference>
<evidence type="ECO:0000256" key="2">
    <source>
        <dbReference type="SAM" id="MobiDB-lite"/>
    </source>
</evidence>
<evidence type="ECO:0000313" key="5">
    <source>
        <dbReference type="Proteomes" id="UP000306274"/>
    </source>
</evidence>
<dbReference type="Proteomes" id="UP000306274">
    <property type="component" value="Unassembled WGS sequence"/>
</dbReference>
<dbReference type="SUPFAM" id="SSF75304">
    <property type="entry name" value="Amidase signature (AS) enzymes"/>
    <property type="match status" value="1"/>
</dbReference>
<dbReference type="InterPro" id="IPR000120">
    <property type="entry name" value="Amidase"/>
</dbReference>
<gene>
    <name evidence="4" type="ORF">E5Z02_09345</name>
</gene>
<evidence type="ECO:0000259" key="3">
    <source>
        <dbReference type="Pfam" id="PF01425"/>
    </source>
</evidence>
<dbReference type="PROSITE" id="PS00571">
    <property type="entry name" value="AMIDASES"/>
    <property type="match status" value="1"/>
</dbReference>
<dbReference type="Pfam" id="PF01425">
    <property type="entry name" value="Amidase"/>
    <property type="match status" value="1"/>
</dbReference>
<protein>
    <submittedName>
        <fullName evidence="4">Amidase</fullName>
    </submittedName>
</protein>
<name>A0ABY2PHK7_9ACTN</name>
<feature type="domain" description="Amidase" evidence="3">
    <location>
        <begin position="92"/>
        <end position="531"/>
    </location>
</feature>
<dbReference type="PIRSF" id="PIRSF001221">
    <property type="entry name" value="Amidase_fungi"/>
    <property type="match status" value="1"/>
</dbReference>
<dbReference type="Gene3D" id="3.90.1300.10">
    <property type="entry name" value="Amidase signature (AS) domain"/>
    <property type="match status" value="1"/>
</dbReference>
<accession>A0ABY2PHK7</accession>
<reference evidence="4 5" key="1">
    <citation type="submission" date="2019-04" db="EMBL/GenBank/DDBJ databases">
        <title>Streptomyces rhizosphaericola sp. nov., an actinobacterium isolated from the wheat rhizosphere.</title>
        <authorList>
            <person name="Vargas Hoyos H.A."/>
            <person name="Santos S.N."/>
            <person name="Genuario D.B."/>
            <person name="Melo I.S."/>
            <person name="Da Silva L.J."/>
            <person name="Da Silva F.S.P."/>
            <person name="Zucchi T.D."/>
        </authorList>
    </citation>
    <scope>NUCLEOTIDE SEQUENCE [LARGE SCALE GENOMIC DNA]</scope>
    <source>
        <strain evidence="4 5">1AS2c</strain>
    </source>
</reference>
<feature type="compositionally biased region" description="Pro residues" evidence="2">
    <location>
        <begin position="25"/>
        <end position="41"/>
    </location>
</feature>
<comment type="similarity">
    <text evidence="1">Belongs to the amidase family.</text>
</comment>
<dbReference type="InterPro" id="IPR036928">
    <property type="entry name" value="AS_sf"/>
</dbReference>
<dbReference type="PANTHER" id="PTHR11895">
    <property type="entry name" value="TRANSAMIDASE"/>
    <property type="match status" value="1"/>
</dbReference>
<dbReference type="InterPro" id="IPR020556">
    <property type="entry name" value="Amidase_CS"/>
</dbReference>
<evidence type="ECO:0000256" key="1">
    <source>
        <dbReference type="ARBA" id="ARBA00009199"/>
    </source>
</evidence>
<feature type="compositionally biased region" description="Basic residues" evidence="2">
    <location>
        <begin position="11"/>
        <end position="24"/>
    </location>
</feature>